<dbReference type="HAMAP" id="MF_00972">
    <property type="entry name" value="tRNA_aden_deaminase"/>
    <property type="match status" value="1"/>
</dbReference>
<dbReference type="NCBIfam" id="NF008113">
    <property type="entry name" value="PRK10860.1"/>
    <property type="match status" value="1"/>
</dbReference>
<dbReference type="InterPro" id="IPR016193">
    <property type="entry name" value="Cytidine_deaminase-like"/>
</dbReference>
<evidence type="ECO:0000256" key="7">
    <source>
        <dbReference type="ARBA" id="ARBA00048045"/>
    </source>
</evidence>
<evidence type="ECO:0000256" key="2">
    <source>
        <dbReference type="ARBA" id="ARBA00011738"/>
    </source>
</evidence>
<comment type="similarity">
    <text evidence="1">Belongs to the cytidine and deoxycytidylate deaminase family. ADAT2 subfamily.</text>
</comment>
<evidence type="ECO:0000256" key="1">
    <source>
        <dbReference type="ARBA" id="ARBA00010669"/>
    </source>
</evidence>
<dbReference type="InterPro" id="IPR016192">
    <property type="entry name" value="APOBEC/CMP_deaminase_Zn-bd"/>
</dbReference>
<dbReference type="CDD" id="cd01285">
    <property type="entry name" value="nucleoside_deaminase"/>
    <property type="match status" value="1"/>
</dbReference>
<dbReference type="PANTHER" id="PTHR11079">
    <property type="entry name" value="CYTOSINE DEAMINASE FAMILY MEMBER"/>
    <property type="match status" value="1"/>
</dbReference>
<keyword evidence="5 8" id="KW-0378">Hydrolase</keyword>
<dbReference type="PROSITE" id="PS51747">
    <property type="entry name" value="CYT_DCMP_DEAMINASES_2"/>
    <property type="match status" value="1"/>
</dbReference>
<dbReference type="PANTHER" id="PTHR11079:SF202">
    <property type="entry name" value="TRNA-SPECIFIC ADENOSINE DEAMINASE"/>
    <property type="match status" value="1"/>
</dbReference>
<proteinExistence type="inferred from homology"/>
<protein>
    <recommendedName>
        <fullName evidence="8">tRNA-specific adenosine deaminase</fullName>
        <ecNumber evidence="8">3.5.4.33</ecNumber>
    </recommendedName>
</protein>
<reference evidence="10" key="1">
    <citation type="submission" date="2021-12" db="EMBL/GenBank/DDBJ databases">
        <authorList>
            <person name="Rodrigo-Torres L."/>
            <person name="Arahal R. D."/>
            <person name="Lucena T."/>
        </authorList>
    </citation>
    <scope>NUCLEOTIDE SEQUENCE</scope>
    <source>
        <strain evidence="10">CECT 8267</strain>
    </source>
</reference>
<dbReference type="Gene3D" id="3.40.140.10">
    <property type="entry name" value="Cytidine Deaminase, domain 2"/>
    <property type="match status" value="1"/>
</dbReference>
<dbReference type="SUPFAM" id="SSF53927">
    <property type="entry name" value="Cytidine deaminase-like"/>
    <property type="match status" value="1"/>
</dbReference>
<dbReference type="EMBL" id="CAKLPX010000003">
    <property type="protein sequence ID" value="CAH0992636.1"/>
    <property type="molecule type" value="Genomic_DNA"/>
</dbReference>
<dbReference type="PROSITE" id="PS00903">
    <property type="entry name" value="CYT_DCMP_DEAMINASES_1"/>
    <property type="match status" value="1"/>
</dbReference>
<keyword evidence="4 8" id="KW-0479">Metal-binding</keyword>
<feature type="binding site" evidence="8">
    <location>
        <position position="76"/>
    </location>
    <ligand>
        <name>Zn(2+)</name>
        <dbReference type="ChEBI" id="CHEBI:29105"/>
        <note>catalytic</note>
    </ligand>
</feature>
<evidence type="ECO:0000256" key="5">
    <source>
        <dbReference type="ARBA" id="ARBA00022801"/>
    </source>
</evidence>
<evidence type="ECO:0000256" key="6">
    <source>
        <dbReference type="ARBA" id="ARBA00022833"/>
    </source>
</evidence>
<dbReference type="EC" id="3.5.4.33" evidence="8"/>
<evidence type="ECO:0000313" key="10">
    <source>
        <dbReference type="EMBL" id="CAH0992636.1"/>
    </source>
</evidence>
<dbReference type="InterPro" id="IPR002125">
    <property type="entry name" value="CMP_dCMP_dom"/>
</dbReference>
<feature type="active site" description="Proton donor" evidence="8">
    <location>
        <position position="48"/>
    </location>
</feature>
<comment type="function">
    <text evidence="8">Catalyzes the deamination of adenosine to inosine at the wobble position 34 of tRNA(Arg2).</text>
</comment>
<accession>A0ABN8EQT8</accession>
<gene>
    <name evidence="8 10" type="primary">tadA</name>
    <name evidence="10" type="ORF">SIN8267_02769</name>
</gene>
<evidence type="ECO:0000256" key="4">
    <source>
        <dbReference type="ARBA" id="ARBA00022723"/>
    </source>
</evidence>
<feature type="domain" description="CMP/dCMP-type deaminase" evidence="9">
    <location>
        <begin position="1"/>
        <end position="122"/>
    </location>
</feature>
<dbReference type="GO" id="GO:0052717">
    <property type="term" value="F:tRNA-specific adenosine-34 deaminase activity"/>
    <property type="evidence" value="ECO:0007669"/>
    <property type="project" value="UniProtKB-EC"/>
</dbReference>
<dbReference type="Proteomes" id="UP000838100">
    <property type="component" value="Unassembled WGS sequence"/>
</dbReference>
<sequence>MQRALELAAQAAERGEVPVGAVVVLDDVIIGEGSNSPIGGCDPTAHAEIMALRAAAKTVGNYRIAGATLYVTIEPCTMCAGAIIHSRVGRLVFGATEPKAGVVVSQARLLESDYANHRIIVESGVMAEPCSAIVSRFFQHRREAKKALKQKLRSADRDDTTN</sequence>
<name>A0ABN8EQT8_9GAMM</name>
<keyword evidence="3 8" id="KW-0819">tRNA processing</keyword>
<dbReference type="InterPro" id="IPR028883">
    <property type="entry name" value="tRNA_aden_deaminase"/>
</dbReference>
<comment type="subunit">
    <text evidence="2 8">Homodimer.</text>
</comment>
<feature type="binding site" evidence="8">
    <location>
        <position position="79"/>
    </location>
    <ligand>
        <name>Zn(2+)</name>
        <dbReference type="ChEBI" id="CHEBI:29105"/>
        <note>catalytic</note>
    </ligand>
</feature>
<comment type="caution">
    <text evidence="10">The sequence shown here is derived from an EMBL/GenBank/DDBJ whole genome shotgun (WGS) entry which is preliminary data.</text>
</comment>
<keyword evidence="11" id="KW-1185">Reference proteome</keyword>
<evidence type="ECO:0000256" key="3">
    <source>
        <dbReference type="ARBA" id="ARBA00022694"/>
    </source>
</evidence>
<evidence type="ECO:0000259" key="9">
    <source>
        <dbReference type="PROSITE" id="PS51747"/>
    </source>
</evidence>
<evidence type="ECO:0000313" key="11">
    <source>
        <dbReference type="Proteomes" id="UP000838100"/>
    </source>
</evidence>
<comment type="catalytic activity">
    <reaction evidence="7 8">
        <text>adenosine(34) in tRNA + H2O + H(+) = inosine(34) in tRNA + NH4(+)</text>
        <dbReference type="Rhea" id="RHEA:43168"/>
        <dbReference type="Rhea" id="RHEA-COMP:10373"/>
        <dbReference type="Rhea" id="RHEA-COMP:10374"/>
        <dbReference type="ChEBI" id="CHEBI:15377"/>
        <dbReference type="ChEBI" id="CHEBI:15378"/>
        <dbReference type="ChEBI" id="CHEBI:28938"/>
        <dbReference type="ChEBI" id="CHEBI:74411"/>
        <dbReference type="ChEBI" id="CHEBI:82852"/>
        <dbReference type="EC" id="3.5.4.33"/>
    </reaction>
</comment>
<dbReference type="Pfam" id="PF00383">
    <property type="entry name" value="dCMP_cyt_deam_1"/>
    <property type="match status" value="1"/>
</dbReference>
<comment type="cofactor">
    <cofactor evidence="8">
        <name>Zn(2+)</name>
        <dbReference type="ChEBI" id="CHEBI:29105"/>
    </cofactor>
    <text evidence="8">Binds 1 zinc ion per subunit.</text>
</comment>
<organism evidence="10 11">
    <name type="scientific">Sinobacterium norvegicum</name>
    <dbReference type="NCBI Taxonomy" id="1641715"/>
    <lineage>
        <taxon>Bacteria</taxon>
        <taxon>Pseudomonadati</taxon>
        <taxon>Pseudomonadota</taxon>
        <taxon>Gammaproteobacteria</taxon>
        <taxon>Cellvibrionales</taxon>
        <taxon>Spongiibacteraceae</taxon>
        <taxon>Sinobacterium</taxon>
    </lineage>
</organism>
<feature type="binding site" evidence="8">
    <location>
        <position position="46"/>
    </location>
    <ligand>
        <name>Zn(2+)</name>
        <dbReference type="ChEBI" id="CHEBI:29105"/>
        <note>catalytic</note>
    </ligand>
</feature>
<keyword evidence="6 8" id="KW-0862">Zinc</keyword>
<evidence type="ECO:0000256" key="8">
    <source>
        <dbReference type="HAMAP-Rule" id="MF_00972"/>
    </source>
</evidence>